<keyword evidence="3" id="KW-1185">Reference proteome</keyword>
<evidence type="ECO:0000313" key="3">
    <source>
        <dbReference type="Proteomes" id="UP001499843"/>
    </source>
</evidence>
<gene>
    <name evidence="2" type="ORF">GCM10009850_075140</name>
</gene>
<evidence type="ECO:0000313" key="2">
    <source>
        <dbReference type="EMBL" id="GAA2212052.1"/>
    </source>
</evidence>
<dbReference type="Proteomes" id="UP001499843">
    <property type="component" value="Unassembled WGS sequence"/>
</dbReference>
<reference evidence="2 3" key="1">
    <citation type="journal article" date="2019" name="Int. J. Syst. Evol. Microbiol.">
        <title>The Global Catalogue of Microorganisms (GCM) 10K type strain sequencing project: providing services to taxonomists for standard genome sequencing and annotation.</title>
        <authorList>
            <consortium name="The Broad Institute Genomics Platform"/>
            <consortium name="The Broad Institute Genome Sequencing Center for Infectious Disease"/>
            <person name="Wu L."/>
            <person name="Ma J."/>
        </authorList>
    </citation>
    <scope>NUCLEOTIDE SEQUENCE [LARGE SCALE GENOMIC DNA]</scope>
    <source>
        <strain evidence="2 3">JCM 16114</strain>
    </source>
</reference>
<name>A0ABN3CRH7_9ACTN</name>
<dbReference type="EMBL" id="BAAAQX010000024">
    <property type="protein sequence ID" value="GAA2212052.1"/>
    <property type="molecule type" value="Genomic_DNA"/>
</dbReference>
<dbReference type="RefSeq" id="WP_344485812.1">
    <property type="nucleotide sequence ID" value="NZ_BAAAQX010000024.1"/>
</dbReference>
<feature type="chain" id="PRO_5045075665" description="Secreted protein" evidence="1">
    <location>
        <begin position="29"/>
        <end position="187"/>
    </location>
</feature>
<comment type="caution">
    <text evidence="2">The sequence shown here is derived from an EMBL/GenBank/DDBJ whole genome shotgun (WGS) entry which is preliminary data.</text>
</comment>
<sequence>MPVHPLMPVAAATALGAVLAAAPAPATASATVQQTLLTCQVATTSERPITFSPPVKLLPRTVTAQAGIVLTGCTSTSPSAAHLRSGIMNVHSTGRASCAGVRDVRGKGTITWYGADGRQTGVSTVRPSVQKVAGYNPGDMLLGGRVTKGALAGSNLAGTATPTSDVRACATKGLNAVHGTGKITFMT</sequence>
<organism evidence="2 3">
    <name type="scientific">Nonomuraea monospora</name>
    <dbReference type="NCBI Taxonomy" id="568818"/>
    <lineage>
        <taxon>Bacteria</taxon>
        <taxon>Bacillati</taxon>
        <taxon>Actinomycetota</taxon>
        <taxon>Actinomycetes</taxon>
        <taxon>Streptosporangiales</taxon>
        <taxon>Streptosporangiaceae</taxon>
        <taxon>Nonomuraea</taxon>
    </lineage>
</organism>
<accession>A0ABN3CRH7</accession>
<feature type="signal peptide" evidence="1">
    <location>
        <begin position="1"/>
        <end position="28"/>
    </location>
</feature>
<proteinExistence type="predicted"/>
<protein>
    <recommendedName>
        <fullName evidence="4">Secreted protein</fullName>
    </recommendedName>
</protein>
<evidence type="ECO:0008006" key="4">
    <source>
        <dbReference type="Google" id="ProtNLM"/>
    </source>
</evidence>
<evidence type="ECO:0000256" key="1">
    <source>
        <dbReference type="SAM" id="SignalP"/>
    </source>
</evidence>
<keyword evidence="1" id="KW-0732">Signal</keyword>